<feature type="transmembrane region" description="Helical" evidence="12">
    <location>
        <begin position="314"/>
        <end position="337"/>
    </location>
</feature>
<keyword evidence="10 12" id="KW-0472">Membrane</keyword>
<keyword evidence="6" id="KW-0479">Metal-binding</keyword>
<dbReference type="Gene3D" id="1.20.120.1770">
    <property type="match status" value="1"/>
</dbReference>
<reference evidence="14 15" key="1">
    <citation type="submission" date="2024-08" db="EMBL/GenBank/DDBJ databases">
        <authorList>
            <person name="Cucini C."/>
            <person name="Frati F."/>
        </authorList>
    </citation>
    <scope>NUCLEOTIDE SEQUENCE [LARGE SCALE GENOMIC DNA]</scope>
</reference>
<evidence type="ECO:0000313" key="14">
    <source>
        <dbReference type="EMBL" id="CAL8110479.1"/>
    </source>
</evidence>
<keyword evidence="5 12" id="KW-0812">Transmembrane</keyword>
<feature type="compositionally biased region" description="Polar residues" evidence="11">
    <location>
        <begin position="35"/>
        <end position="44"/>
    </location>
</feature>
<evidence type="ECO:0000256" key="8">
    <source>
        <dbReference type="ARBA" id="ARBA00022989"/>
    </source>
</evidence>
<evidence type="ECO:0000256" key="3">
    <source>
        <dbReference type="ARBA" id="ARBA00022448"/>
    </source>
</evidence>
<comment type="caution">
    <text evidence="14">The sequence shown here is derived from an EMBL/GenBank/DDBJ whole genome shotgun (WGS) entry which is preliminary data.</text>
</comment>
<keyword evidence="8 12" id="KW-1133">Transmembrane helix</keyword>
<evidence type="ECO:0000256" key="1">
    <source>
        <dbReference type="ARBA" id="ARBA00001970"/>
    </source>
</evidence>
<evidence type="ECO:0000256" key="7">
    <source>
        <dbReference type="ARBA" id="ARBA00022982"/>
    </source>
</evidence>
<dbReference type="EMBL" id="CAXLJM020000045">
    <property type="protein sequence ID" value="CAL8110479.1"/>
    <property type="molecule type" value="Genomic_DNA"/>
</dbReference>
<keyword evidence="3" id="KW-0813">Transport</keyword>
<feature type="transmembrane region" description="Helical" evidence="12">
    <location>
        <begin position="165"/>
        <end position="187"/>
    </location>
</feature>
<comment type="subcellular location">
    <subcellularLocation>
        <location evidence="2">Membrane</location>
        <topology evidence="2">Multi-pass membrane protein</topology>
    </subcellularLocation>
</comment>
<feature type="transmembrane region" description="Helical" evidence="12">
    <location>
        <begin position="240"/>
        <end position="261"/>
    </location>
</feature>
<protein>
    <recommendedName>
        <fullName evidence="13">Cytochrome b561 domain-containing protein</fullName>
    </recommendedName>
</protein>
<dbReference type="PANTHER" id="PTHR10106">
    <property type="entry name" value="CYTOCHROME B561-RELATED"/>
    <property type="match status" value="1"/>
</dbReference>
<dbReference type="InterPro" id="IPR006593">
    <property type="entry name" value="Cyt_b561/ferric_Rdtase_TM"/>
</dbReference>
<dbReference type="Pfam" id="PF03188">
    <property type="entry name" value="Cytochrom_B561"/>
    <property type="match status" value="1"/>
</dbReference>
<evidence type="ECO:0000256" key="6">
    <source>
        <dbReference type="ARBA" id="ARBA00022723"/>
    </source>
</evidence>
<feature type="transmembrane region" description="Helical" evidence="12">
    <location>
        <begin position="207"/>
        <end position="228"/>
    </location>
</feature>
<evidence type="ECO:0000256" key="10">
    <source>
        <dbReference type="ARBA" id="ARBA00023136"/>
    </source>
</evidence>
<feature type="domain" description="Cytochrome b561" evidence="13">
    <location>
        <begin position="218"/>
        <end position="331"/>
    </location>
</feature>
<keyword evidence="4" id="KW-0349">Heme</keyword>
<feature type="region of interest" description="Disordered" evidence="11">
    <location>
        <begin position="1"/>
        <end position="47"/>
    </location>
</feature>
<name>A0ABP1QXV2_9HEXA</name>
<keyword evidence="9" id="KW-0408">Iron</keyword>
<keyword evidence="7" id="KW-0249">Electron transport</keyword>
<proteinExistence type="predicted"/>
<dbReference type="Proteomes" id="UP001642540">
    <property type="component" value="Unassembled WGS sequence"/>
</dbReference>
<evidence type="ECO:0000256" key="5">
    <source>
        <dbReference type="ARBA" id="ARBA00022692"/>
    </source>
</evidence>
<evidence type="ECO:0000256" key="4">
    <source>
        <dbReference type="ARBA" id="ARBA00022617"/>
    </source>
</evidence>
<dbReference type="InterPro" id="IPR043205">
    <property type="entry name" value="CYB561/CYBRD1-like"/>
</dbReference>
<organism evidence="14 15">
    <name type="scientific">Orchesella dallaii</name>
    <dbReference type="NCBI Taxonomy" id="48710"/>
    <lineage>
        <taxon>Eukaryota</taxon>
        <taxon>Metazoa</taxon>
        <taxon>Ecdysozoa</taxon>
        <taxon>Arthropoda</taxon>
        <taxon>Hexapoda</taxon>
        <taxon>Collembola</taxon>
        <taxon>Entomobryomorpha</taxon>
        <taxon>Entomobryoidea</taxon>
        <taxon>Orchesellidae</taxon>
        <taxon>Orchesellinae</taxon>
        <taxon>Orchesella</taxon>
    </lineage>
</organism>
<keyword evidence="15" id="KW-1185">Reference proteome</keyword>
<accession>A0ABP1QXV2</accession>
<dbReference type="PANTHER" id="PTHR10106:SF0">
    <property type="entry name" value="LD36721P"/>
    <property type="match status" value="1"/>
</dbReference>
<sequence>MWPFSNQAEKKKSGTEPRIGQVSFEPDRAERRSNAQKNTRSTLQRADFSRMSKDAVLARLEAKIGQHNFMQDDDANDEEGVANCRKSSVTSRRFKSFMQPRRLSERPIAIVRASEDDILKLREGLDEADKGTEQLTAIPVLPADEMDTLASEIQLWYKTRRTLKFVFSCALLCGLIVLAISIFFATYWYLESPGPSSIMPRNGSTYYNIHMCGQMANMPLMVVGMLVFRLLPNSSLTRVLLIHGFTFVTSFSVCTMSVYYATTYHKTFTGNDLHFYSIHSWIGVIVVSLYLVSMISGLLVLFRPTDGIRRLHPPVSILTFMVCGACNISGIFIRALIQMGWNFKLIFRDVVVFRSLEALEEPFLDIYDQYESLEDWVDDVNQARLRALRVPHAVTKGH</sequence>
<evidence type="ECO:0000256" key="12">
    <source>
        <dbReference type="SAM" id="Phobius"/>
    </source>
</evidence>
<evidence type="ECO:0000256" key="2">
    <source>
        <dbReference type="ARBA" id="ARBA00004141"/>
    </source>
</evidence>
<evidence type="ECO:0000256" key="9">
    <source>
        <dbReference type="ARBA" id="ARBA00023004"/>
    </source>
</evidence>
<evidence type="ECO:0000256" key="11">
    <source>
        <dbReference type="SAM" id="MobiDB-lite"/>
    </source>
</evidence>
<feature type="transmembrane region" description="Helical" evidence="12">
    <location>
        <begin position="281"/>
        <end position="302"/>
    </location>
</feature>
<gene>
    <name evidence="14" type="ORF">ODALV1_LOCUS14285</name>
</gene>
<comment type="cofactor">
    <cofactor evidence="1">
        <name>heme b</name>
        <dbReference type="ChEBI" id="CHEBI:60344"/>
    </cofactor>
</comment>
<evidence type="ECO:0000259" key="13">
    <source>
        <dbReference type="Pfam" id="PF03188"/>
    </source>
</evidence>
<evidence type="ECO:0000313" key="15">
    <source>
        <dbReference type="Proteomes" id="UP001642540"/>
    </source>
</evidence>